<dbReference type="Pfam" id="PF06044">
    <property type="entry name" value="DpnI"/>
    <property type="match status" value="1"/>
</dbReference>
<dbReference type="CDD" id="cd22319">
    <property type="entry name" value="DpnI-like"/>
    <property type="match status" value="1"/>
</dbReference>
<feature type="domain" description="Dam-replacing protein HTH" evidence="1">
    <location>
        <begin position="184"/>
        <end position="251"/>
    </location>
</feature>
<dbReference type="InterPro" id="IPR043025">
    <property type="entry name" value="DRP_PD-(D/E)XK_dom"/>
</dbReference>
<dbReference type="InterPro" id="IPR041368">
    <property type="entry name" value="DRP_C"/>
</dbReference>
<name>A0ABY5Y188_9BACT</name>
<evidence type="ECO:0000313" key="2">
    <source>
        <dbReference type="EMBL" id="UWX05271.1"/>
    </source>
</evidence>
<accession>A0ABY5Y188</accession>
<dbReference type="InterPro" id="IPR036388">
    <property type="entry name" value="WH-like_DNA-bd_sf"/>
</dbReference>
<organism evidence="2 3">
    <name type="scientific">Taurinivorans muris</name>
    <dbReference type="NCBI Taxonomy" id="2787751"/>
    <lineage>
        <taxon>Bacteria</taxon>
        <taxon>Pseudomonadati</taxon>
        <taxon>Thermodesulfobacteriota</taxon>
        <taxon>Desulfovibrionia</taxon>
        <taxon>Desulfovibrionales</taxon>
        <taxon>Desulfovibrionaceae</taxon>
        <taxon>Taurinivorans</taxon>
    </lineage>
</organism>
<dbReference type="Proteomes" id="UP001058120">
    <property type="component" value="Chromosome"/>
</dbReference>
<gene>
    <name evidence="2" type="ORF">JBF11_07385</name>
</gene>
<proteinExistence type="predicted"/>
<evidence type="ECO:0000259" key="1">
    <source>
        <dbReference type="Pfam" id="PF17726"/>
    </source>
</evidence>
<dbReference type="Gene3D" id="3.40.210.30">
    <property type="entry name" value="Dam replacing family, catalytic PD-(D/E)XK domain"/>
    <property type="match status" value="1"/>
</dbReference>
<dbReference type="EMBL" id="CP065938">
    <property type="protein sequence ID" value="UWX05271.1"/>
    <property type="molecule type" value="Genomic_DNA"/>
</dbReference>
<evidence type="ECO:0000313" key="3">
    <source>
        <dbReference type="Proteomes" id="UP001058120"/>
    </source>
</evidence>
<dbReference type="Gene3D" id="1.10.10.10">
    <property type="entry name" value="Winged helix-like DNA-binding domain superfamily/Winged helix DNA-binding domain"/>
    <property type="match status" value="1"/>
</dbReference>
<sequence length="253" mass="29231">MDLFLFSDSRYSSNSQQARVMSENWVEKNMYCPRCGNAHLEKQKNNSPVSDYKCSKCLSEYELKSSGKAFKNKIPDGAYGKMIERICANNNPDFFFMQYADSPLTVVNFTFVPKHFFSPEIIEKRNALTQNARRAGWIGCNILFSEIPEQGRIAVVSDGKIVPKHEVLSRAEHVRLFDVDDIAARGWFFEVLKCITGLNAVFRLNDVYQFEAVLFKKFPQNKNIKAKIRQQLQFLRDRGFVKFLGNGVYEKVF</sequence>
<protein>
    <recommendedName>
        <fullName evidence="1">Dam-replacing protein HTH domain-containing protein</fullName>
    </recommendedName>
</protein>
<dbReference type="InterPro" id="IPR010324">
    <property type="entry name" value="DRP"/>
</dbReference>
<dbReference type="RefSeq" id="WP_334314842.1">
    <property type="nucleotide sequence ID" value="NZ_CP065938.1"/>
</dbReference>
<reference evidence="2" key="1">
    <citation type="submission" date="2020-12" db="EMBL/GenBank/DDBJ databases">
        <title>Taurinivorans muris gen. nov., sp. nov., fundamental and realized metabolic niche of a ubiquitous sulfidogenic bacterium in the murine intestine.</title>
        <authorList>
            <person name="Ye H."/>
            <person name="Hanson B.T."/>
            <person name="Loy A."/>
        </authorList>
    </citation>
    <scope>NUCLEOTIDE SEQUENCE</scope>
    <source>
        <strain evidence="2">LT0009</strain>
    </source>
</reference>
<keyword evidence="3" id="KW-1185">Reference proteome</keyword>
<dbReference type="Pfam" id="PF17726">
    <property type="entry name" value="DpnI_C"/>
    <property type="match status" value="1"/>
</dbReference>